<accession>A0A183N9A0</accession>
<dbReference type="EMBL" id="UZAI01020764">
    <property type="protein sequence ID" value="VDP53087.1"/>
    <property type="molecule type" value="Genomic_DNA"/>
</dbReference>
<name>A0A183N9A0_9TREM</name>
<gene>
    <name evidence="1" type="ORF">SMRZ_LOCUS24875</name>
</gene>
<keyword evidence="2" id="KW-1185">Reference proteome</keyword>
<dbReference type="AlphaFoldDB" id="A0A183N9A0"/>
<organism evidence="1 2">
    <name type="scientific">Schistosoma margrebowiei</name>
    <dbReference type="NCBI Taxonomy" id="48269"/>
    <lineage>
        <taxon>Eukaryota</taxon>
        <taxon>Metazoa</taxon>
        <taxon>Spiralia</taxon>
        <taxon>Lophotrochozoa</taxon>
        <taxon>Platyhelminthes</taxon>
        <taxon>Trematoda</taxon>
        <taxon>Digenea</taxon>
        <taxon>Strigeidida</taxon>
        <taxon>Schistosomatoidea</taxon>
        <taxon>Schistosomatidae</taxon>
        <taxon>Schistosoma</taxon>
    </lineage>
</organism>
<evidence type="ECO:0000313" key="2">
    <source>
        <dbReference type="Proteomes" id="UP000277204"/>
    </source>
</evidence>
<evidence type="ECO:0000313" key="1">
    <source>
        <dbReference type="EMBL" id="VDP53087.1"/>
    </source>
</evidence>
<protein>
    <submittedName>
        <fullName evidence="1">Uncharacterized protein</fullName>
    </submittedName>
</protein>
<dbReference type="Proteomes" id="UP000277204">
    <property type="component" value="Unassembled WGS sequence"/>
</dbReference>
<reference evidence="1 2" key="1">
    <citation type="submission" date="2018-11" db="EMBL/GenBank/DDBJ databases">
        <authorList>
            <consortium name="Pathogen Informatics"/>
        </authorList>
    </citation>
    <scope>NUCLEOTIDE SEQUENCE [LARGE SCALE GENOMIC DNA]</scope>
    <source>
        <strain evidence="1 2">Zambia</strain>
    </source>
</reference>
<proteinExistence type="predicted"/>
<sequence>MAIRQIKSDKEVGPDNIQAEALKADVAYSHSLSPGDRLDHVDVNIWVGKHGIQWTSRMQLDDLDVADDLALLLHKQQQIQERNSSEASAQAAVGLKIH</sequence>